<reference evidence="9 10" key="2">
    <citation type="journal article" date="2015" name="Genome Announc.">
        <title>Complete Genome Sequences of Evolved Arsenate-Resistant Metallosphaera sedula Strains.</title>
        <authorList>
            <person name="Ai C."/>
            <person name="McCarthy S."/>
            <person name="Schackwitz W."/>
            <person name="Martin J."/>
            <person name="Lipzen A."/>
            <person name="Blum P."/>
        </authorList>
    </citation>
    <scope>NUCLEOTIDE SEQUENCE [LARGE SCALE GENOMIC DNA]</scope>
    <source>
        <strain evidence="4 10">ARS120-1</strain>
        <strain evidence="5 9">ARS120-2</strain>
        <strain evidence="2 12">ARS50-1</strain>
        <strain evidence="3 11">ARS50-2</strain>
    </source>
</reference>
<evidence type="ECO:0000313" key="7">
    <source>
        <dbReference type="Proteomes" id="UP000029084"/>
    </source>
</evidence>
<evidence type="ECO:0000313" key="5">
    <source>
        <dbReference type="EMBL" id="AKV80471.1"/>
    </source>
</evidence>
<dbReference type="Proteomes" id="UP000068832">
    <property type="component" value="Chromosome"/>
</dbReference>
<dbReference type="AlphaFoldDB" id="A0A088E4T6"/>
<dbReference type="Proteomes" id="UP000061362">
    <property type="component" value="Chromosome"/>
</dbReference>
<dbReference type="Proteomes" id="UP000062475">
    <property type="component" value="Chromosome"/>
</dbReference>
<dbReference type="EMBL" id="CP008822">
    <property type="protein sequence ID" value="AIM26782.1"/>
    <property type="molecule type" value="Genomic_DNA"/>
</dbReference>
<evidence type="ECO:0000313" key="8">
    <source>
        <dbReference type="Proteomes" id="UP000056255"/>
    </source>
</evidence>
<gene>
    <name evidence="1" type="ORF">HA72_0620</name>
    <name evidence="2" type="ORF">MsedA_0633</name>
    <name evidence="3" type="ORF">MsedB_0633</name>
    <name evidence="4" type="ORF">MsedC_0632</name>
    <name evidence="5" type="ORF">MsedD_0633</name>
    <name evidence="6" type="ORF">MsedE_0633</name>
</gene>
<accession>A0A088E4T6</accession>
<dbReference type="RefSeq" id="WP_012020582.1">
    <property type="nucleotide sequence ID" value="NZ_AP019770.1"/>
</dbReference>
<organism evidence="1 7">
    <name type="scientific">Metallosphaera sedula</name>
    <dbReference type="NCBI Taxonomy" id="43687"/>
    <lineage>
        <taxon>Archaea</taxon>
        <taxon>Thermoproteota</taxon>
        <taxon>Thermoprotei</taxon>
        <taxon>Sulfolobales</taxon>
        <taxon>Sulfolobaceae</taxon>
        <taxon>Metallosphaera</taxon>
    </lineage>
</organism>
<dbReference type="Proteomes" id="UP000062398">
    <property type="component" value="Chromosome"/>
</dbReference>
<evidence type="ECO:0000313" key="6">
    <source>
        <dbReference type="EMBL" id="AKV82718.1"/>
    </source>
</evidence>
<proteinExistence type="predicted"/>
<dbReference type="OMA" id="DMGIQIT"/>
<evidence type="ECO:0000313" key="3">
    <source>
        <dbReference type="EMBL" id="AKV75975.1"/>
    </source>
</evidence>
<dbReference type="Proteomes" id="UP000029084">
    <property type="component" value="Chromosome"/>
</dbReference>
<protein>
    <recommendedName>
        <fullName evidence="13">CopG domain protein DNA-binding domain protein</fullName>
    </recommendedName>
</protein>
<dbReference type="EMBL" id="CP012174">
    <property type="protein sequence ID" value="AKV78226.1"/>
    <property type="molecule type" value="Genomic_DNA"/>
</dbReference>
<dbReference type="Proteomes" id="UP000056255">
    <property type="component" value="Chromosome"/>
</dbReference>
<dbReference type="EMBL" id="CP012172">
    <property type="protein sequence ID" value="AKV73735.1"/>
    <property type="molecule type" value="Genomic_DNA"/>
</dbReference>
<reference evidence="6 8" key="3">
    <citation type="submission" date="2015-07" db="EMBL/GenBank/DDBJ databases">
        <title>Physiological, transcriptional responses and genome re-sequencing of acid resistant extremely thermoacidophilic Metallosphaera sedula SARC-M1.</title>
        <authorList>
            <person name="Ai C."/>
            <person name="McCarthy S."/>
            <person name="Eckrich V."/>
            <person name="Rudrappa D."/>
            <person name="Qiu G."/>
            <person name="Blum P."/>
        </authorList>
    </citation>
    <scope>NUCLEOTIDE SEQUENCE [LARGE SCALE GENOMIC DNA]</scope>
    <source>
        <strain evidence="6 8">SARC-M1</strain>
    </source>
</reference>
<reference evidence="1 7" key="1">
    <citation type="journal article" date="2014" name="J. Bacteriol.">
        <title>Role of an Archaeal PitA Transporter in the Copper and Arsenic Resistance of Metallosphaera sedula, an Extreme Thermoacidophile.</title>
        <authorList>
            <person name="McCarthy S."/>
            <person name="Ai C."/>
            <person name="Wheaton G."/>
            <person name="Tevatia R."/>
            <person name="Eckrich V."/>
            <person name="Kelly R."/>
            <person name="Blum P."/>
        </authorList>
    </citation>
    <scope>NUCLEOTIDE SEQUENCE [LARGE SCALE GENOMIC DNA]</scope>
    <source>
        <strain evidence="1 7">CuR1</strain>
    </source>
</reference>
<dbReference type="EMBL" id="CP012173">
    <property type="protein sequence ID" value="AKV75975.1"/>
    <property type="molecule type" value="Genomic_DNA"/>
</dbReference>
<dbReference type="EMBL" id="CP012176">
    <property type="protein sequence ID" value="AKV82718.1"/>
    <property type="molecule type" value="Genomic_DNA"/>
</dbReference>
<evidence type="ECO:0000313" key="2">
    <source>
        <dbReference type="EMBL" id="AKV73735.1"/>
    </source>
</evidence>
<evidence type="ECO:0000313" key="11">
    <source>
        <dbReference type="Proteomes" id="UP000062475"/>
    </source>
</evidence>
<evidence type="ECO:0000313" key="12">
    <source>
        <dbReference type="Proteomes" id="UP000068832"/>
    </source>
</evidence>
<evidence type="ECO:0008006" key="13">
    <source>
        <dbReference type="Google" id="ProtNLM"/>
    </source>
</evidence>
<sequence length="97" mass="11270">MPTIHLSLPEWMYEELKRKAEDMGIQVTDLVKFYIKNGMEGGNQENSRNENTEKLEESVAYLEARVAQLDLLVMELVRRLKVIEEGADEEQVEIDQT</sequence>
<dbReference type="EMBL" id="CP012175">
    <property type="protein sequence ID" value="AKV80471.1"/>
    <property type="molecule type" value="Genomic_DNA"/>
</dbReference>
<dbReference type="PATRIC" id="fig|43687.5.peg.635"/>
<evidence type="ECO:0000313" key="9">
    <source>
        <dbReference type="Proteomes" id="UP000061362"/>
    </source>
</evidence>
<dbReference type="GeneID" id="97614319"/>
<evidence type="ECO:0000313" key="4">
    <source>
        <dbReference type="EMBL" id="AKV78226.1"/>
    </source>
</evidence>
<evidence type="ECO:0000313" key="1">
    <source>
        <dbReference type="EMBL" id="AIM26782.1"/>
    </source>
</evidence>
<name>A0A088E4T6_9CREN</name>
<dbReference type="OrthoDB" id="33373at2157"/>
<evidence type="ECO:0000313" key="10">
    <source>
        <dbReference type="Proteomes" id="UP000062398"/>
    </source>
</evidence>